<dbReference type="InterPro" id="IPR007161">
    <property type="entry name" value="DUF364"/>
</dbReference>
<evidence type="ECO:0000259" key="2">
    <source>
        <dbReference type="Pfam" id="PF13938"/>
    </source>
</evidence>
<dbReference type="InterPro" id="IPR025251">
    <property type="entry name" value="DUF4213"/>
</dbReference>
<dbReference type="Proteomes" id="UP001241747">
    <property type="component" value="Unassembled WGS sequence"/>
</dbReference>
<dbReference type="InterPro" id="IPR018912">
    <property type="entry name" value="DUF2478"/>
</dbReference>
<evidence type="ECO:0000259" key="1">
    <source>
        <dbReference type="Pfam" id="PF04016"/>
    </source>
</evidence>
<dbReference type="Gene3D" id="3.40.50.11590">
    <property type="match status" value="1"/>
</dbReference>
<organism evidence="3 4">
    <name type="scientific">Xanthobacter agilis</name>
    <dbReference type="NCBI Taxonomy" id="47492"/>
    <lineage>
        <taxon>Bacteria</taxon>
        <taxon>Pseudomonadati</taxon>
        <taxon>Pseudomonadota</taxon>
        <taxon>Alphaproteobacteria</taxon>
        <taxon>Hyphomicrobiales</taxon>
        <taxon>Xanthobacteraceae</taxon>
        <taxon>Xanthobacter</taxon>
    </lineage>
</organism>
<comment type="caution">
    <text evidence="3">The sequence shown here is derived from an EMBL/GenBank/DDBJ whole genome shotgun (WGS) entry which is preliminary data.</text>
</comment>
<proteinExistence type="predicted"/>
<dbReference type="Gene3D" id="3.30.390.100">
    <property type="match status" value="1"/>
</dbReference>
<dbReference type="SUPFAM" id="SSF159713">
    <property type="entry name" value="Dhaf3308-like"/>
    <property type="match status" value="1"/>
</dbReference>
<feature type="domain" description="Putative heavy-metal chelation" evidence="1">
    <location>
        <begin position="245"/>
        <end position="369"/>
    </location>
</feature>
<keyword evidence="4" id="KW-1185">Reference proteome</keyword>
<evidence type="ECO:0000313" key="3">
    <source>
        <dbReference type="EMBL" id="MDQ0505142.1"/>
    </source>
</evidence>
<accession>A0ABU0LDG6</accession>
<protein>
    <submittedName>
        <fullName evidence="3">Uncharacterized protein (DUF4213/DUF364 family)</fullName>
    </submittedName>
</protein>
<name>A0ABU0LDG6_XANAG</name>
<dbReference type="Pfam" id="PF13938">
    <property type="entry name" value="DUF4213"/>
    <property type="match status" value="1"/>
</dbReference>
<dbReference type="Pfam" id="PF10649">
    <property type="entry name" value="DUF2478"/>
    <property type="match status" value="1"/>
</dbReference>
<feature type="domain" description="DUF4213" evidence="2">
    <location>
        <begin position="145"/>
        <end position="224"/>
    </location>
</feature>
<evidence type="ECO:0000313" key="4">
    <source>
        <dbReference type="Proteomes" id="UP001241747"/>
    </source>
</evidence>
<gene>
    <name evidence="3" type="ORF">QOZ94_001924</name>
</gene>
<dbReference type="RefSeq" id="WP_237345641.1">
    <property type="nucleotide sequence ID" value="NZ_JABWGX010000011.1"/>
</dbReference>
<dbReference type="EMBL" id="JAUSVY010000003">
    <property type="protein sequence ID" value="MDQ0505142.1"/>
    <property type="molecule type" value="Genomic_DNA"/>
</dbReference>
<sequence length="390" mass="41687">MVVHDPFECVDALLASFAFELNARGFRVLGYVQVPRPDASGPPLYIDLATSRPLPREPGAAEGFLRRAMAEVADLLLIGRFSACTEATDLVGAPIGGGVGRGLPMLTAIAGQAIHQWHSYVRHEGSMIAPDRRALWTWWGPDRLYRDLALGVAEAEVRRITIGPRWILVEGPQGAGLAALPRHPRELRARLPELRRRSLRDLAELTASWDPLETAVGVAALNAHYNRYDLEGRPGNGAHRFRHVEGQVVVIGAFPGVDGILPRCAVVEADPRPGAYPIAAMDALLPGCGGAIVNSSALINRSLPRILRLAGSRPIALVGPSTPMTPRLYDYGVETLGGLLVHDPEGLAQAVEAGALPRDFTRFGRYAHVNGGVAGDPADPAGAHDAHLNG</sequence>
<reference evidence="3 4" key="1">
    <citation type="submission" date="2023-07" db="EMBL/GenBank/DDBJ databases">
        <title>Genomic Encyclopedia of Type Strains, Phase IV (KMG-IV): sequencing the most valuable type-strain genomes for metagenomic binning, comparative biology and taxonomic classification.</title>
        <authorList>
            <person name="Goeker M."/>
        </authorList>
    </citation>
    <scope>NUCLEOTIDE SEQUENCE [LARGE SCALE GENOMIC DNA]</scope>
    <source>
        <strain evidence="3 4">DSM 3770</strain>
    </source>
</reference>
<dbReference type="Pfam" id="PF04016">
    <property type="entry name" value="DUF364"/>
    <property type="match status" value="1"/>
</dbReference>